<organism evidence="2 3">
    <name type="scientific">Aspergillus ruber (strain CBS 135680)</name>
    <dbReference type="NCBI Taxonomy" id="1388766"/>
    <lineage>
        <taxon>Eukaryota</taxon>
        <taxon>Fungi</taxon>
        <taxon>Dikarya</taxon>
        <taxon>Ascomycota</taxon>
        <taxon>Pezizomycotina</taxon>
        <taxon>Eurotiomycetes</taxon>
        <taxon>Eurotiomycetidae</taxon>
        <taxon>Eurotiales</taxon>
        <taxon>Aspergillaceae</taxon>
        <taxon>Aspergillus</taxon>
        <taxon>Aspergillus subgen. Aspergillus</taxon>
    </lineage>
</organism>
<name>A0A017SS24_ASPRC</name>
<sequence length="74" mass="8891">MLHNWRTHLAYKYRLFAWHPRFLTLLFEIIGSLFLFPSPSYIFSCLFSLTAQCQKDHCFRVSQDLPYFLGITSR</sequence>
<keyword evidence="1" id="KW-0812">Transmembrane</keyword>
<protein>
    <submittedName>
        <fullName evidence="2">Uncharacterized protein</fullName>
    </submittedName>
</protein>
<proteinExistence type="predicted"/>
<dbReference type="RefSeq" id="XP_040643264.1">
    <property type="nucleotide sequence ID" value="XM_040778042.1"/>
</dbReference>
<dbReference type="Proteomes" id="UP000019804">
    <property type="component" value="Unassembled WGS sequence"/>
</dbReference>
<gene>
    <name evidence="2" type="ORF">EURHEDRAFT_22956</name>
</gene>
<accession>A0A017SS24</accession>
<dbReference type="AlphaFoldDB" id="A0A017SS24"/>
<evidence type="ECO:0000313" key="2">
    <source>
        <dbReference type="EMBL" id="EYE99576.1"/>
    </source>
</evidence>
<evidence type="ECO:0000256" key="1">
    <source>
        <dbReference type="SAM" id="Phobius"/>
    </source>
</evidence>
<keyword evidence="1" id="KW-1133">Transmembrane helix</keyword>
<feature type="transmembrane region" description="Helical" evidence="1">
    <location>
        <begin position="21"/>
        <end position="43"/>
    </location>
</feature>
<dbReference type="EMBL" id="KK088411">
    <property type="protein sequence ID" value="EYE99576.1"/>
    <property type="molecule type" value="Genomic_DNA"/>
</dbReference>
<dbReference type="HOGENOM" id="CLU_2687376_0_0_1"/>
<keyword evidence="1" id="KW-0472">Membrane</keyword>
<reference evidence="3" key="1">
    <citation type="journal article" date="2014" name="Nat. Commun.">
        <title>Genomic adaptations of the halophilic Dead Sea filamentous fungus Eurotium rubrum.</title>
        <authorList>
            <person name="Kis-Papo T."/>
            <person name="Weig A.R."/>
            <person name="Riley R."/>
            <person name="Persoh D."/>
            <person name="Salamov A."/>
            <person name="Sun H."/>
            <person name="Lipzen A."/>
            <person name="Wasser S.P."/>
            <person name="Rambold G."/>
            <person name="Grigoriev I.V."/>
            <person name="Nevo E."/>
        </authorList>
    </citation>
    <scope>NUCLEOTIDE SEQUENCE [LARGE SCALE GENOMIC DNA]</scope>
    <source>
        <strain evidence="3">CBS 135680</strain>
    </source>
</reference>
<evidence type="ECO:0000313" key="3">
    <source>
        <dbReference type="Proteomes" id="UP000019804"/>
    </source>
</evidence>
<keyword evidence="3" id="KW-1185">Reference proteome</keyword>
<dbReference type="GeneID" id="63693166"/>